<dbReference type="EMBL" id="CP163443">
    <property type="protein sequence ID" value="XDQ57987.1"/>
    <property type="molecule type" value="Genomic_DNA"/>
</dbReference>
<accession>A0AB39RPA2</accession>
<dbReference type="RefSeq" id="WP_369251046.1">
    <property type="nucleotide sequence ID" value="NZ_CP163443.1"/>
</dbReference>
<reference evidence="2" key="1">
    <citation type="submission" date="2024-07" db="EMBL/GenBank/DDBJ databases">
        <authorList>
            <person name="Yu S.T."/>
        </authorList>
    </citation>
    <scope>NUCLEOTIDE SEQUENCE</scope>
    <source>
        <strain evidence="2">R41</strain>
    </source>
</reference>
<evidence type="ECO:0000256" key="1">
    <source>
        <dbReference type="SAM" id="MobiDB-lite"/>
    </source>
</evidence>
<organism evidence="2">
    <name type="scientific">Streptomyces sp. R41</name>
    <dbReference type="NCBI Taxonomy" id="3238632"/>
    <lineage>
        <taxon>Bacteria</taxon>
        <taxon>Bacillati</taxon>
        <taxon>Actinomycetota</taxon>
        <taxon>Actinomycetes</taxon>
        <taxon>Kitasatosporales</taxon>
        <taxon>Streptomycetaceae</taxon>
        <taxon>Streptomyces</taxon>
    </lineage>
</organism>
<sequence>MTYPSYPAGGSQPGQQLPYFPQPHESLGAYPGPYYGGPAGMGAAPLSFADLGSRLGAPLWCCWDKPLRQCLHDKVADNMTLDV</sequence>
<dbReference type="AlphaFoldDB" id="A0AB39RPA2"/>
<protein>
    <submittedName>
        <fullName evidence="2">Uncharacterized protein</fullName>
    </submittedName>
</protein>
<feature type="region of interest" description="Disordered" evidence="1">
    <location>
        <begin position="1"/>
        <end position="22"/>
    </location>
</feature>
<name>A0AB39RPA2_9ACTN</name>
<gene>
    <name evidence="2" type="ORF">AB5J53_43240</name>
</gene>
<proteinExistence type="predicted"/>
<evidence type="ECO:0000313" key="2">
    <source>
        <dbReference type="EMBL" id="XDQ57987.1"/>
    </source>
</evidence>